<dbReference type="Pfam" id="PF13183">
    <property type="entry name" value="Fer4_8"/>
    <property type="match status" value="1"/>
</dbReference>
<keyword evidence="9" id="KW-1185">Reference proteome</keyword>
<gene>
    <name evidence="8" type="ORF">DESPIGER_1667</name>
</gene>
<feature type="transmembrane region" description="Helical" evidence="6">
    <location>
        <begin position="321"/>
        <end position="342"/>
    </location>
</feature>
<evidence type="ECO:0000259" key="7">
    <source>
        <dbReference type="PROSITE" id="PS51379"/>
    </source>
</evidence>
<dbReference type="InterPro" id="IPR051460">
    <property type="entry name" value="HdrC_iron-sulfur_subunit"/>
</dbReference>
<dbReference type="AlphaFoldDB" id="A0A1K1LFL0"/>
<dbReference type="InterPro" id="IPR036197">
    <property type="entry name" value="NarG-like_sf"/>
</dbReference>
<dbReference type="InterPro" id="IPR009051">
    <property type="entry name" value="Helical_ferredxn"/>
</dbReference>
<dbReference type="InterPro" id="IPR017900">
    <property type="entry name" value="4Fe4S_Fe_S_CS"/>
</dbReference>
<keyword evidence="6" id="KW-0812">Transmembrane</keyword>
<evidence type="ECO:0000313" key="9">
    <source>
        <dbReference type="Proteomes" id="UP000186323"/>
    </source>
</evidence>
<dbReference type="GO" id="GO:0016491">
    <property type="term" value="F:oxidoreductase activity"/>
    <property type="evidence" value="ECO:0007669"/>
    <property type="project" value="UniProtKB-KW"/>
</dbReference>
<dbReference type="RefSeq" id="WP_072335340.1">
    <property type="nucleotide sequence ID" value="NZ_CALUWT010000005.1"/>
</dbReference>
<keyword evidence="1" id="KW-0004">4Fe-4S</keyword>
<reference evidence="9" key="1">
    <citation type="submission" date="2016-10" db="EMBL/GenBank/DDBJ databases">
        <authorList>
            <person name="Wegmann U."/>
        </authorList>
    </citation>
    <scope>NUCLEOTIDE SEQUENCE [LARGE SCALE GENOMIC DNA]</scope>
</reference>
<accession>A0A1K1LFL0</accession>
<evidence type="ECO:0000256" key="6">
    <source>
        <dbReference type="SAM" id="Phobius"/>
    </source>
</evidence>
<feature type="transmembrane region" description="Helical" evidence="6">
    <location>
        <begin position="288"/>
        <end position="309"/>
    </location>
</feature>
<dbReference type="KEGG" id="dpg:DESPIGER_1667"/>
<keyword evidence="5" id="KW-0411">Iron-sulfur</keyword>
<sequence>MAQNILKPDSTFTRELMEAGGESLKKCYQCATCSVACPMAPENAPYPRKEMVWASWGLKEKLATDVDLWLCHNCGNCADLCPRGARPADVMGAARNMVYRDLTEPTIVGKWMSKPSGLPFLFAIPALLWLFIWWIRAGFNDGNWFPRAADGRIVFGQVFYGDYTIDPIFMITFFGACFILYKGVRKLWGMFKPEGRLTVLGKTKAWYWHLLDVLIDEVVTHRKFDDCEAGPKTGTYVPNRKAGHMILVYSFVILAFVTAVVALGHWGGKIIPLIKIETPMPLLYPVKILANLGAIMLVCGLAMLTARRLKLNPKHQGSSWYDWYLLGIIWLVAVTGILSQVFRLADAIHPAFVVYYLHLVFVWMLFAYLPWSKLGHFVYRTAALLFVRMYGRGY</sequence>
<dbReference type="EMBL" id="LT630450">
    <property type="protein sequence ID" value="SFV73503.1"/>
    <property type="molecule type" value="Genomic_DNA"/>
</dbReference>
<protein>
    <submittedName>
        <fullName evidence="8">Heterodisulfide reductase, subunit E, putative</fullName>
    </submittedName>
</protein>
<proteinExistence type="predicted"/>
<evidence type="ECO:0000256" key="4">
    <source>
        <dbReference type="ARBA" id="ARBA00023004"/>
    </source>
</evidence>
<dbReference type="SUPFAM" id="SSF103501">
    <property type="entry name" value="Respiratory nitrate reductase 1 gamma chain"/>
    <property type="match status" value="1"/>
</dbReference>
<dbReference type="PANTHER" id="PTHR43255">
    <property type="entry name" value="IRON-SULFUR-BINDING OXIDOREDUCTASE FADF-RELATED-RELATED"/>
    <property type="match status" value="1"/>
</dbReference>
<dbReference type="GO" id="GO:0046872">
    <property type="term" value="F:metal ion binding"/>
    <property type="evidence" value="ECO:0007669"/>
    <property type="project" value="UniProtKB-KW"/>
</dbReference>
<feature type="domain" description="4Fe-4S ferredoxin-type" evidence="7">
    <location>
        <begin position="62"/>
        <end position="91"/>
    </location>
</feature>
<dbReference type="Gene3D" id="1.10.1060.10">
    <property type="entry name" value="Alpha-helical ferredoxin"/>
    <property type="match status" value="1"/>
</dbReference>
<evidence type="ECO:0000256" key="5">
    <source>
        <dbReference type="ARBA" id="ARBA00023014"/>
    </source>
</evidence>
<dbReference type="SUPFAM" id="SSF46548">
    <property type="entry name" value="alpha-helical ferredoxin"/>
    <property type="match status" value="1"/>
</dbReference>
<dbReference type="Gene3D" id="1.20.950.20">
    <property type="entry name" value="Transmembrane di-heme cytochromes, Chain C"/>
    <property type="match status" value="1"/>
</dbReference>
<keyword evidence="6" id="KW-1133">Transmembrane helix</keyword>
<feature type="transmembrane region" description="Helical" evidence="6">
    <location>
        <begin position="159"/>
        <end position="181"/>
    </location>
</feature>
<evidence type="ECO:0000256" key="2">
    <source>
        <dbReference type="ARBA" id="ARBA00022723"/>
    </source>
</evidence>
<dbReference type="OrthoDB" id="9794954at2"/>
<keyword evidence="3" id="KW-0560">Oxidoreductase</keyword>
<keyword evidence="4" id="KW-0408">Iron</keyword>
<dbReference type="PANTHER" id="PTHR43255:SF1">
    <property type="entry name" value="IRON-SULFUR-BINDING OXIDOREDUCTASE FADF-RELATED"/>
    <property type="match status" value="1"/>
</dbReference>
<evidence type="ECO:0000256" key="1">
    <source>
        <dbReference type="ARBA" id="ARBA00022485"/>
    </source>
</evidence>
<dbReference type="NCBIfam" id="NF038018">
    <property type="entry name" value="qmoC"/>
    <property type="match status" value="1"/>
</dbReference>
<feature type="transmembrane region" description="Helical" evidence="6">
    <location>
        <begin position="348"/>
        <end position="371"/>
    </location>
</feature>
<keyword evidence="2" id="KW-0479">Metal-binding</keyword>
<name>A0A1K1LFL0_9BACT</name>
<keyword evidence="6" id="KW-0472">Membrane</keyword>
<evidence type="ECO:0000313" key="8">
    <source>
        <dbReference type="EMBL" id="SFV73503.1"/>
    </source>
</evidence>
<dbReference type="InterPro" id="IPR017896">
    <property type="entry name" value="4Fe4S_Fe-S-bd"/>
</dbReference>
<evidence type="ECO:0000256" key="3">
    <source>
        <dbReference type="ARBA" id="ARBA00023002"/>
    </source>
</evidence>
<dbReference type="PROSITE" id="PS00198">
    <property type="entry name" value="4FE4S_FER_1"/>
    <property type="match status" value="1"/>
</dbReference>
<dbReference type="GO" id="GO:0005886">
    <property type="term" value="C:plasma membrane"/>
    <property type="evidence" value="ECO:0007669"/>
    <property type="project" value="TreeGrafter"/>
</dbReference>
<dbReference type="GO" id="GO:0051539">
    <property type="term" value="F:4 iron, 4 sulfur cluster binding"/>
    <property type="evidence" value="ECO:0007669"/>
    <property type="project" value="UniProtKB-KW"/>
</dbReference>
<dbReference type="PROSITE" id="PS51379">
    <property type="entry name" value="4FE4S_FER_2"/>
    <property type="match status" value="1"/>
</dbReference>
<feature type="transmembrane region" description="Helical" evidence="6">
    <location>
        <begin position="246"/>
        <end position="268"/>
    </location>
</feature>
<feature type="transmembrane region" description="Helical" evidence="6">
    <location>
        <begin position="120"/>
        <end position="139"/>
    </location>
</feature>
<dbReference type="Proteomes" id="UP000186323">
    <property type="component" value="Chromosome I"/>
</dbReference>
<organism evidence="8 9">
    <name type="scientific">Desulfovibrio piger</name>
    <dbReference type="NCBI Taxonomy" id="901"/>
    <lineage>
        <taxon>Bacteria</taxon>
        <taxon>Pseudomonadati</taxon>
        <taxon>Thermodesulfobacteriota</taxon>
        <taxon>Desulfovibrionia</taxon>
        <taxon>Desulfovibrionales</taxon>
        <taxon>Desulfovibrionaceae</taxon>
        <taxon>Desulfovibrio</taxon>
    </lineage>
</organism>